<dbReference type="PANTHER" id="PTHR28583:SF1">
    <property type="entry name" value="ACID CERAMIDASE"/>
    <property type="match status" value="1"/>
</dbReference>
<name>A0A7C8I598_9PLEO</name>
<dbReference type="Pfam" id="PF15508">
    <property type="entry name" value="NAAA-beta"/>
    <property type="match status" value="1"/>
</dbReference>
<feature type="region of interest" description="Disordered" evidence="2">
    <location>
        <begin position="25"/>
        <end position="51"/>
    </location>
</feature>
<protein>
    <recommendedName>
        <fullName evidence="1">ceramidase</fullName>
        <ecNumber evidence="1">3.5.1.23</ecNumber>
    </recommendedName>
</protein>
<sequence>MAPMTRSKMAAPGLFNISEDDAPAVPVVPAAPKENRTAPNDATSLADSEDSFDTVPPVYTIDLSLPPAQRYIQVAKDYKLIVEGLVTLFDELLDSAKLPKKPMHWIAKVLLRRLYSKEQTEELRGISKVVGVPMYLMVAYNVLLDLFMGCTSGGAVVKEPGSRGTRMMHFRTLDWEMNSLRKAIVQFEYKEKPDGEIVARTINYVGFVGVLTGVRQGLSVSLNFRPYHNNDKSKLSNVKFYANYLLVLLGFRPSICAHLRNFVLPSVSDEKMKKKKKKRQVKGKEDSSHEAPSNIPSHSITDIARSFPSVPTTAAYLIFCDGTQVLVLEKDRVSAKPLTSPTFLTVTNHDTSYEEKPTTTTAAATAATAQSAHSQAATHNDTNKFGTGMQEIVEESMDRKGCMVAKWEKRCRRLRQQGRQEVVLVEQLKEWLLDDPVANEQTHFAAIMDPTKGRFEWVRCFEDAGAEGNDGVENGRGGEMPD</sequence>
<dbReference type="EC" id="3.5.1.23" evidence="1"/>
<accession>A0A7C8I598</accession>
<evidence type="ECO:0000256" key="2">
    <source>
        <dbReference type="SAM" id="MobiDB-lite"/>
    </source>
</evidence>
<organism evidence="4 5">
    <name type="scientific">Massariosphaeria phaeospora</name>
    <dbReference type="NCBI Taxonomy" id="100035"/>
    <lineage>
        <taxon>Eukaryota</taxon>
        <taxon>Fungi</taxon>
        <taxon>Dikarya</taxon>
        <taxon>Ascomycota</taxon>
        <taxon>Pezizomycotina</taxon>
        <taxon>Dothideomycetes</taxon>
        <taxon>Pleosporomycetidae</taxon>
        <taxon>Pleosporales</taxon>
        <taxon>Pleosporales incertae sedis</taxon>
        <taxon>Massariosphaeria</taxon>
    </lineage>
</organism>
<evidence type="ECO:0000259" key="3">
    <source>
        <dbReference type="Pfam" id="PF15508"/>
    </source>
</evidence>
<feature type="domain" description="Acid ceramidase N-terminal" evidence="3">
    <location>
        <begin position="56"/>
        <end position="110"/>
    </location>
</feature>
<feature type="compositionally biased region" description="Polar residues" evidence="2">
    <location>
        <begin position="290"/>
        <end position="299"/>
    </location>
</feature>
<dbReference type="EMBL" id="JAADJZ010000012">
    <property type="protein sequence ID" value="KAF2871168.1"/>
    <property type="molecule type" value="Genomic_DNA"/>
</dbReference>
<dbReference type="AlphaFoldDB" id="A0A7C8I598"/>
<feature type="region of interest" description="Disordered" evidence="2">
    <location>
        <begin position="273"/>
        <end position="299"/>
    </location>
</feature>
<reference evidence="4 5" key="1">
    <citation type="submission" date="2020-01" db="EMBL/GenBank/DDBJ databases">
        <authorList>
            <consortium name="DOE Joint Genome Institute"/>
            <person name="Haridas S."/>
            <person name="Albert R."/>
            <person name="Binder M."/>
            <person name="Bloem J."/>
            <person name="Labutti K."/>
            <person name="Salamov A."/>
            <person name="Andreopoulos B."/>
            <person name="Baker S.E."/>
            <person name="Barry K."/>
            <person name="Bills G."/>
            <person name="Bluhm B.H."/>
            <person name="Cannon C."/>
            <person name="Castanera R."/>
            <person name="Culley D.E."/>
            <person name="Daum C."/>
            <person name="Ezra D."/>
            <person name="Gonzalez J.B."/>
            <person name="Henrissat B."/>
            <person name="Kuo A."/>
            <person name="Liang C."/>
            <person name="Lipzen A."/>
            <person name="Lutzoni F."/>
            <person name="Magnuson J."/>
            <person name="Mondo S."/>
            <person name="Nolan M."/>
            <person name="Ohm R."/>
            <person name="Pangilinan J."/>
            <person name="Park H.-J.H."/>
            <person name="Ramirez L."/>
            <person name="Alfaro M."/>
            <person name="Sun H."/>
            <person name="Tritt A."/>
            <person name="Yoshinaga Y."/>
            <person name="Zwiers L.-H.L."/>
            <person name="Turgeon B.G."/>
            <person name="Goodwin S.B."/>
            <person name="Spatafora J.W."/>
            <person name="Crous P.W."/>
            <person name="Grigoriev I.V."/>
        </authorList>
    </citation>
    <scope>NUCLEOTIDE SEQUENCE [LARGE SCALE GENOMIC DNA]</scope>
    <source>
        <strain evidence="4 5">CBS 611.86</strain>
    </source>
</reference>
<proteinExistence type="predicted"/>
<evidence type="ECO:0000313" key="4">
    <source>
        <dbReference type="EMBL" id="KAF2871168.1"/>
    </source>
</evidence>
<dbReference type="GO" id="GO:0017040">
    <property type="term" value="F:N-acylsphingosine amidohydrolase activity"/>
    <property type="evidence" value="ECO:0007669"/>
    <property type="project" value="UniProtKB-EC"/>
</dbReference>
<evidence type="ECO:0000313" key="5">
    <source>
        <dbReference type="Proteomes" id="UP000481861"/>
    </source>
</evidence>
<gene>
    <name evidence="4" type="ORF">BDV95DRAFT_573423</name>
</gene>
<feature type="compositionally biased region" description="Polar residues" evidence="2">
    <location>
        <begin position="37"/>
        <end position="46"/>
    </location>
</feature>
<dbReference type="Proteomes" id="UP000481861">
    <property type="component" value="Unassembled WGS sequence"/>
</dbReference>
<keyword evidence="5" id="KW-1185">Reference proteome</keyword>
<dbReference type="OrthoDB" id="5273684at2759"/>
<evidence type="ECO:0000256" key="1">
    <source>
        <dbReference type="ARBA" id="ARBA00011891"/>
    </source>
</evidence>
<dbReference type="PANTHER" id="PTHR28583">
    <property type="entry name" value="ACID AMIDASE"/>
    <property type="match status" value="1"/>
</dbReference>
<dbReference type="InterPro" id="IPR029130">
    <property type="entry name" value="Acid_ceramidase_N"/>
</dbReference>
<comment type="caution">
    <text evidence="4">The sequence shown here is derived from an EMBL/GenBank/DDBJ whole genome shotgun (WGS) entry which is preliminary data.</text>
</comment>